<dbReference type="PANTHER" id="PTHR10903">
    <property type="entry name" value="GTPASE, IMAP FAMILY MEMBER-RELATED"/>
    <property type="match status" value="1"/>
</dbReference>
<dbReference type="GeneID" id="104601461"/>
<dbReference type="FunFam" id="3.40.50.300:FF:000840">
    <property type="entry name" value="Immune-associated nucleotide-binding protein 9"/>
    <property type="match status" value="2"/>
</dbReference>
<dbReference type="KEGG" id="nnu:104601461"/>
<dbReference type="RefSeq" id="XP_010263096.1">
    <property type="nucleotide sequence ID" value="XM_010264794.2"/>
</dbReference>
<reference evidence="7 8" key="1">
    <citation type="submission" date="2025-04" db="UniProtKB">
        <authorList>
            <consortium name="RefSeq"/>
        </authorList>
    </citation>
    <scope>IDENTIFICATION</scope>
</reference>
<dbReference type="PROSITE" id="PS51720">
    <property type="entry name" value="G_AIG1"/>
    <property type="match status" value="2"/>
</dbReference>
<dbReference type="Pfam" id="PF04548">
    <property type="entry name" value="AIG1"/>
    <property type="match status" value="2"/>
</dbReference>
<dbReference type="GO" id="GO:0003924">
    <property type="term" value="F:GTPase activity"/>
    <property type="evidence" value="ECO:0000318"/>
    <property type="project" value="GO_Central"/>
</dbReference>
<dbReference type="PANTHER" id="PTHR10903:SF184">
    <property type="entry name" value="GTP-BINDING PROTEIN A"/>
    <property type="match status" value="1"/>
</dbReference>
<dbReference type="InterPro" id="IPR045058">
    <property type="entry name" value="GIMA/IAN/Toc"/>
</dbReference>
<evidence type="ECO:0000256" key="4">
    <source>
        <dbReference type="SAM" id="MobiDB-lite"/>
    </source>
</evidence>
<evidence type="ECO:0000313" key="7">
    <source>
        <dbReference type="RefSeq" id="XP_010263096.1"/>
    </source>
</evidence>
<feature type="domain" description="AIG1-type G" evidence="5">
    <location>
        <begin position="6"/>
        <end position="214"/>
    </location>
</feature>
<evidence type="ECO:0000313" key="8">
    <source>
        <dbReference type="RefSeq" id="XP_010263097.1"/>
    </source>
</evidence>
<gene>
    <name evidence="7 8" type="primary">LOC104601461</name>
</gene>
<dbReference type="eggNOG" id="ENOG502R7PE">
    <property type="taxonomic scope" value="Eukaryota"/>
</dbReference>
<name>A0A1U8A8W7_NELNU</name>
<evidence type="ECO:0000313" key="6">
    <source>
        <dbReference type="Proteomes" id="UP000189703"/>
    </source>
</evidence>
<evidence type="ECO:0000256" key="1">
    <source>
        <dbReference type="ARBA" id="ARBA00008535"/>
    </source>
</evidence>
<dbReference type="InterPro" id="IPR006703">
    <property type="entry name" value="G_AIG1"/>
</dbReference>
<dbReference type="Gene3D" id="3.40.50.300">
    <property type="entry name" value="P-loop containing nucleotide triphosphate hydrolases"/>
    <property type="match status" value="2"/>
</dbReference>
<dbReference type="OMA" id="CIFREKE"/>
<dbReference type="GO" id="GO:0005525">
    <property type="term" value="F:GTP binding"/>
    <property type="evidence" value="ECO:0007669"/>
    <property type="project" value="UniProtKB-KW"/>
</dbReference>
<comment type="similarity">
    <text evidence="1">Belongs to the TRAFAC class TrmE-Era-EngA-EngB-Septin-like GTPase superfamily. AIG1/Toc34/Toc159-like paraseptin GTPase family. IAN subfamily.</text>
</comment>
<feature type="domain" description="AIG1-type G" evidence="5">
    <location>
        <begin position="318"/>
        <end position="527"/>
    </location>
</feature>
<accession>A0A1U8A8W7</accession>
<evidence type="ECO:0000256" key="3">
    <source>
        <dbReference type="ARBA" id="ARBA00023134"/>
    </source>
</evidence>
<sequence length="539" mass="60483">MATASPNNITMVLVGRSGDGKSATGNSILKRKAFKTVRSSSSVRSTTEMQSSVLQDGRTVNVIDTPGLFDFSDDSTTAEKEIAKCINLAKNGIHAMLLVYSVSTRFSEEEEAAIRVIKGLFGQKIADYMIIVFTGGDLFDDDADKEFQDYLAECPKPFQEILQSCKHRVVLFDNKTKDENKRNLQVSKLLSLVDKVIKENGGRPYINEPSIKLQKESEMQGKEKEEAESKVLTGKKISIMQEEVHKPNDEKLYQVKQMVGMNSRDKPQTEQDQSRIAPSNAVDREKSREEIHQNHAPHSGPLTEMAPYNFIPSRMASPNNITMVLLGRTGNGKSSTGNSILKRNAFKSQHGFNSVGKTTEMQSSVLQDGKTVNVIDTPGLFDFSVDSATVEKEIVKCIDLAKNGIHAMLLVCCAFTRFSKEEEAAIQVIKDLFGQKITEYMIIVFTGGDLFEDDDADKEFQDYLAECPKPFQEILQLCKHRVVLFDNKTKDENKCDLQVRKLLFLVDNVINENGGKPYTNEHFIKLQKEIEMQCEQKVK</sequence>
<feature type="compositionally biased region" description="Basic and acidic residues" evidence="4">
    <location>
        <begin position="263"/>
        <end position="273"/>
    </location>
</feature>
<protein>
    <submittedName>
        <fullName evidence="7 8">Immune-associated nucleotide-binding protein 8-like isoform X1</fullName>
    </submittedName>
</protein>
<dbReference type="STRING" id="4432.A0A1U8A8W7"/>
<evidence type="ECO:0000256" key="2">
    <source>
        <dbReference type="ARBA" id="ARBA00022741"/>
    </source>
</evidence>
<dbReference type="OrthoDB" id="8954335at2759"/>
<dbReference type="RefSeq" id="XP_010263097.1">
    <property type="nucleotide sequence ID" value="XM_010264795.2"/>
</dbReference>
<dbReference type="InterPro" id="IPR027417">
    <property type="entry name" value="P-loop_NTPase"/>
</dbReference>
<dbReference type="Proteomes" id="UP000189703">
    <property type="component" value="Unplaced"/>
</dbReference>
<keyword evidence="6" id="KW-1185">Reference proteome</keyword>
<feature type="region of interest" description="Disordered" evidence="4">
    <location>
        <begin position="261"/>
        <end position="303"/>
    </location>
</feature>
<feature type="compositionally biased region" description="Basic and acidic residues" evidence="4">
    <location>
        <begin position="282"/>
        <end position="293"/>
    </location>
</feature>
<evidence type="ECO:0000259" key="5">
    <source>
        <dbReference type="PROSITE" id="PS51720"/>
    </source>
</evidence>
<keyword evidence="3" id="KW-0342">GTP-binding</keyword>
<dbReference type="AlphaFoldDB" id="A0A1U8A8W7"/>
<keyword evidence="2" id="KW-0547">Nucleotide-binding</keyword>
<proteinExistence type="inferred from homology"/>
<dbReference type="CDD" id="cd01852">
    <property type="entry name" value="AIG1"/>
    <property type="match status" value="2"/>
</dbReference>
<dbReference type="SUPFAM" id="SSF52540">
    <property type="entry name" value="P-loop containing nucleoside triphosphate hydrolases"/>
    <property type="match status" value="2"/>
</dbReference>
<organism evidence="6 8">
    <name type="scientific">Nelumbo nucifera</name>
    <name type="common">Sacred lotus</name>
    <dbReference type="NCBI Taxonomy" id="4432"/>
    <lineage>
        <taxon>Eukaryota</taxon>
        <taxon>Viridiplantae</taxon>
        <taxon>Streptophyta</taxon>
        <taxon>Embryophyta</taxon>
        <taxon>Tracheophyta</taxon>
        <taxon>Spermatophyta</taxon>
        <taxon>Magnoliopsida</taxon>
        <taxon>Proteales</taxon>
        <taxon>Nelumbonaceae</taxon>
        <taxon>Nelumbo</taxon>
    </lineage>
</organism>